<name>A0A1G5KL33_9FIRM</name>
<dbReference type="PANTHER" id="PTHR32481">
    <property type="entry name" value="AMINOPEPTIDASE"/>
    <property type="match status" value="1"/>
</dbReference>
<dbReference type="Gene3D" id="3.40.630.10">
    <property type="entry name" value="Zn peptidases"/>
    <property type="match status" value="1"/>
</dbReference>
<evidence type="ECO:0000256" key="4">
    <source>
        <dbReference type="ARBA" id="ARBA00022723"/>
    </source>
</evidence>
<evidence type="ECO:0000256" key="1">
    <source>
        <dbReference type="ARBA" id="ARBA00006272"/>
    </source>
</evidence>
<dbReference type="EMBL" id="FMUS01000028">
    <property type="protein sequence ID" value="SCZ01292.1"/>
    <property type="molecule type" value="Genomic_DNA"/>
</dbReference>
<dbReference type="CDD" id="cd05656">
    <property type="entry name" value="M42_Frv"/>
    <property type="match status" value="1"/>
</dbReference>
<keyword evidence="10" id="KW-1185">Reference proteome</keyword>
<organism evidence="9 10">
    <name type="scientific">Alkaliphilus peptidifermentans DSM 18978</name>
    <dbReference type="NCBI Taxonomy" id="1120976"/>
    <lineage>
        <taxon>Bacteria</taxon>
        <taxon>Bacillati</taxon>
        <taxon>Bacillota</taxon>
        <taxon>Clostridia</taxon>
        <taxon>Peptostreptococcales</taxon>
        <taxon>Natronincolaceae</taxon>
        <taxon>Alkaliphilus</taxon>
    </lineage>
</organism>
<evidence type="ECO:0000256" key="8">
    <source>
        <dbReference type="PIRSR" id="PIRSR001123-2"/>
    </source>
</evidence>
<dbReference type="SUPFAM" id="SSF101821">
    <property type="entry name" value="Aminopeptidase/glucanase lid domain"/>
    <property type="match status" value="1"/>
</dbReference>
<dbReference type="OrthoDB" id="9772053at2"/>
<dbReference type="SUPFAM" id="SSF53187">
    <property type="entry name" value="Zn-dependent exopeptidases"/>
    <property type="match status" value="1"/>
</dbReference>
<dbReference type="Pfam" id="PF05343">
    <property type="entry name" value="Peptidase_M42"/>
    <property type="match status" value="1"/>
</dbReference>
<evidence type="ECO:0000313" key="10">
    <source>
        <dbReference type="Proteomes" id="UP000198636"/>
    </source>
</evidence>
<accession>A0A1G5KL33</accession>
<feature type="binding site" evidence="8">
    <location>
        <position position="170"/>
    </location>
    <ligand>
        <name>Zn(2+)</name>
        <dbReference type="ChEBI" id="CHEBI:29105"/>
        <label>2</label>
    </ligand>
</feature>
<evidence type="ECO:0000256" key="2">
    <source>
        <dbReference type="ARBA" id="ARBA00022438"/>
    </source>
</evidence>
<feature type="binding site" evidence="8">
    <location>
        <position position="221"/>
    </location>
    <ligand>
        <name>Zn(2+)</name>
        <dbReference type="ChEBI" id="CHEBI:29105"/>
        <label>1</label>
    </ligand>
</feature>
<dbReference type="GO" id="GO:0004177">
    <property type="term" value="F:aminopeptidase activity"/>
    <property type="evidence" value="ECO:0007669"/>
    <property type="project" value="UniProtKB-UniRule"/>
</dbReference>
<keyword evidence="4 8" id="KW-0479">Metal-binding</keyword>
<comment type="similarity">
    <text evidence="1 6">Belongs to the peptidase M42 family.</text>
</comment>
<evidence type="ECO:0000256" key="3">
    <source>
        <dbReference type="ARBA" id="ARBA00022670"/>
    </source>
</evidence>
<feature type="binding site" evidence="8">
    <location>
        <position position="170"/>
    </location>
    <ligand>
        <name>Zn(2+)</name>
        <dbReference type="ChEBI" id="CHEBI:29105"/>
        <label>1</label>
    </ligand>
</feature>
<feature type="binding site" evidence="8">
    <location>
        <position position="60"/>
    </location>
    <ligand>
        <name>Zn(2+)</name>
        <dbReference type="ChEBI" id="CHEBI:29105"/>
        <label>1</label>
    </ligand>
</feature>
<evidence type="ECO:0000256" key="5">
    <source>
        <dbReference type="ARBA" id="ARBA00022801"/>
    </source>
</evidence>
<gene>
    <name evidence="9" type="ORF">SAMN03080606_03573</name>
</gene>
<dbReference type="AlphaFoldDB" id="A0A1G5KL33"/>
<keyword evidence="2" id="KW-0031">Aminopeptidase</keyword>
<dbReference type="RefSeq" id="WP_091546278.1">
    <property type="nucleotide sequence ID" value="NZ_FMUS01000028.1"/>
</dbReference>
<proteinExistence type="inferred from homology"/>
<dbReference type="PANTHER" id="PTHR32481:SF0">
    <property type="entry name" value="AMINOPEPTIDASE YPDE-RELATED"/>
    <property type="match status" value="1"/>
</dbReference>
<dbReference type="PIRSF" id="PIRSF001123">
    <property type="entry name" value="PepA_GA"/>
    <property type="match status" value="1"/>
</dbReference>
<feature type="binding site" evidence="8">
    <location>
        <position position="199"/>
    </location>
    <ligand>
        <name>Zn(2+)</name>
        <dbReference type="ChEBI" id="CHEBI:29105"/>
        <label>2</label>
    </ligand>
</feature>
<dbReference type="InterPro" id="IPR008007">
    <property type="entry name" value="Peptidase_M42"/>
</dbReference>
<keyword evidence="3" id="KW-0645">Protease</keyword>
<sequence length="341" mass="37355">MLLEKLTGALSLSGNEKAVRNIVLEEIKGYVDEIKVDRMGNVIAVKKGTEEGTNIALVAHMDEVGLMVKGIDKNGLLKFAAVGGIDARILVSKPVIIGENKIPGVIGSKAVHMQKPDERKKALSIDDLYIDIGSKDKKETEKEIAVGDFIYFDSDFVEFGKNRIKAKSLDDRVGCAIIIDILKQPQPVTVTGIFTVQEEIGLRGAEVAANQVDVDLAIIIEGTTCSDVSEVDPHSQVTALDAGPAISIMDRTSIYNRRYIDLMIEVAKKNNIPWQYRKSSFGGNDAGRFHTAKGGTPCVSIAVPCRYIHSPVSVLSKDDYNNTQALLIKFIEKMNRFKFES</sequence>
<dbReference type="GO" id="GO:0006508">
    <property type="term" value="P:proteolysis"/>
    <property type="evidence" value="ECO:0007669"/>
    <property type="project" value="UniProtKB-KW"/>
</dbReference>
<keyword evidence="5" id="KW-0378">Hydrolase</keyword>
<evidence type="ECO:0000313" key="9">
    <source>
        <dbReference type="EMBL" id="SCZ01292.1"/>
    </source>
</evidence>
<dbReference type="InterPro" id="IPR023367">
    <property type="entry name" value="Peptidase_M42_dom2"/>
</dbReference>
<feature type="binding site" evidence="8">
    <location>
        <position position="309"/>
    </location>
    <ligand>
        <name>Zn(2+)</name>
        <dbReference type="ChEBI" id="CHEBI:29105"/>
        <label>2</label>
    </ligand>
</feature>
<evidence type="ECO:0000256" key="6">
    <source>
        <dbReference type="PIRNR" id="PIRNR001123"/>
    </source>
</evidence>
<dbReference type="InterPro" id="IPR051464">
    <property type="entry name" value="Peptidase_M42_aminopept"/>
</dbReference>
<reference evidence="9 10" key="1">
    <citation type="submission" date="2016-10" db="EMBL/GenBank/DDBJ databases">
        <authorList>
            <person name="de Groot N.N."/>
        </authorList>
    </citation>
    <scope>NUCLEOTIDE SEQUENCE [LARGE SCALE GENOMIC DNA]</scope>
    <source>
        <strain evidence="9 10">DSM 18978</strain>
    </source>
</reference>
<dbReference type="Proteomes" id="UP000198636">
    <property type="component" value="Unassembled WGS sequence"/>
</dbReference>
<dbReference type="GO" id="GO:0046872">
    <property type="term" value="F:metal ion binding"/>
    <property type="evidence" value="ECO:0007669"/>
    <property type="project" value="UniProtKB-UniRule"/>
</dbReference>
<dbReference type="Gene3D" id="2.40.30.40">
    <property type="entry name" value="Peptidase M42, domain 2"/>
    <property type="match status" value="1"/>
</dbReference>
<evidence type="ECO:0000256" key="7">
    <source>
        <dbReference type="PIRSR" id="PIRSR001123-1"/>
    </source>
</evidence>
<protein>
    <submittedName>
        <fullName evidence="9">Endoglucanase</fullName>
    </submittedName>
</protein>
<comment type="cofactor">
    <cofactor evidence="8">
        <name>a divalent metal cation</name>
        <dbReference type="ChEBI" id="CHEBI:60240"/>
    </cofactor>
    <text evidence="8">Binds 2 divalent metal cations per subunit.</text>
</comment>
<dbReference type="STRING" id="1120976.SAMN03080606_03573"/>
<feature type="active site" description="Proton acceptor" evidence="7">
    <location>
        <position position="198"/>
    </location>
</feature>